<name>A0A1Q8QD80_9FIRM</name>
<comment type="caution">
    <text evidence="2">The sequence shown here is derived from an EMBL/GenBank/DDBJ whole genome shotgun (WGS) entry which is preliminary data.</text>
</comment>
<dbReference type="Gene3D" id="3.50.50.60">
    <property type="entry name" value="FAD/NAD(P)-binding domain"/>
    <property type="match status" value="1"/>
</dbReference>
<dbReference type="InterPro" id="IPR036188">
    <property type="entry name" value="FAD/NAD-bd_sf"/>
</dbReference>
<dbReference type="STRING" id="1888891.DSOL_4425"/>
<reference evidence="2 4" key="1">
    <citation type="submission" date="2016-09" db="EMBL/GenBank/DDBJ databases">
        <title>Complete genome of Desulfosporosinus sp. OL.</title>
        <authorList>
            <person name="Mardanov A."/>
            <person name="Beletsky A."/>
            <person name="Panova A."/>
            <person name="Karnachuk O."/>
            <person name="Ravin N."/>
        </authorList>
    </citation>
    <scope>NUCLEOTIDE SEQUENCE [LARGE SCALE GENOMIC DNA]</scope>
    <source>
        <strain evidence="2 4">OL</strain>
    </source>
</reference>
<evidence type="ECO:0000259" key="1">
    <source>
        <dbReference type="Pfam" id="PF02910"/>
    </source>
</evidence>
<dbReference type="Proteomes" id="UP000186102">
    <property type="component" value="Unassembled WGS sequence"/>
</dbReference>
<dbReference type="EMBL" id="MLBF01000124">
    <property type="protein sequence ID" value="OLN25303.1"/>
    <property type="molecule type" value="Genomic_DNA"/>
</dbReference>
<dbReference type="SUPFAM" id="SSF46977">
    <property type="entry name" value="Succinate dehydrogenase/fumarate reductase flavoprotein C-terminal domain"/>
    <property type="match status" value="1"/>
</dbReference>
<dbReference type="AlphaFoldDB" id="A0A1Q8QD80"/>
<dbReference type="EMBL" id="MLBF01000053">
    <property type="protein sequence ID" value="OLN27706.1"/>
    <property type="molecule type" value="Genomic_DNA"/>
</dbReference>
<gene>
    <name evidence="3" type="ORF">DSOL_4425</name>
    <name evidence="2" type="ORF">DSOL_5349</name>
</gene>
<sequence>MALFEEFKGFSTDENVNPNYIIPKQFMFRLQKLMDEYVGGAGSNFATNEASLTRGAELLGFLKEDSEKLAARDLYELLRVWENKHRLWQAEAHLRAVEFRKETRWPGYYFRTDYPTLDEENWLCFVNMKVDPATNEWSVFKRPIINMFGVE</sequence>
<accession>A0A1Q8QD80</accession>
<protein>
    <submittedName>
        <fullName evidence="2">Adenylylsulfate reductase alpha-subunit</fullName>
    </submittedName>
</protein>
<dbReference type="InterPro" id="IPR037099">
    <property type="entry name" value="Fum_R/Succ_DH_flav-like_C_sf"/>
</dbReference>
<dbReference type="GO" id="GO:0016491">
    <property type="term" value="F:oxidoreductase activity"/>
    <property type="evidence" value="ECO:0007669"/>
    <property type="project" value="InterPro"/>
</dbReference>
<keyword evidence="4" id="KW-1185">Reference proteome</keyword>
<organism evidence="2 4">
    <name type="scientific">Desulfosporosinus metallidurans</name>
    <dbReference type="NCBI Taxonomy" id="1888891"/>
    <lineage>
        <taxon>Bacteria</taxon>
        <taxon>Bacillati</taxon>
        <taxon>Bacillota</taxon>
        <taxon>Clostridia</taxon>
        <taxon>Eubacteriales</taxon>
        <taxon>Desulfitobacteriaceae</taxon>
        <taxon>Desulfosporosinus</taxon>
    </lineage>
</organism>
<evidence type="ECO:0000313" key="2">
    <source>
        <dbReference type="EMBL" id="OLN25303.1"/>
    </source>
</evidence>
<proteinExistence type="predicted"/>
<evidence type="ECO:0000313" key="3">
    <source>
        <dbReference type="EMBL" id="OLN27706.1"/>
    </source>
</evidence>
<dbReference type="Pfam" id="PF02910">
    <property type="entry name" value="Succ_DH_flav_C"/>
    <property type="match status" value="1"/>
</dbReference>
<feature type="domain" description="Fumarate reductase/succinate dehydrogenase flavoprotein-like C-terminal" evidence="1">
    <location>
        <begin position="30"/>
        <end position="144"/>
    </location>
</feature>
<dbReference type="InterPro" id="IPR015939">
    <property type="entry name" value="Fum_Rdtase/Succ_DH_flav-like_C"/>
</dbReference>
<evidence type="ECO:0000313" key="4">
    <source>
        <dbReference type="Proteomes" id="UP000186102"/>
    </source>
</evidence>